<evidence type="ECO:0000256" key="6">
    <source>
        <dbReference type="ARBA" id="ARBA00023163"/>
    </source>
</evidence>
<keyword evidence="2" id="KW-0678">Repressor</keyword>
<reference evidence="7" key="1">
    <citation type="journal article" date="2022" name="Int. J. Syst. Evol. Microbiol.">
        <title>A novel species of lactic acid bacteria, Ligilactobacillus pabuli sp. nov., isolated from alfalfa silage.</title>
        <authorList>
            <person name="Tohno M."/>
            <person name="Tanizawa Y."/>
            <person name="Sawada H."/>
            <person name="Sakamoto M."/>
            <person name="Ohkuma M."/>
            <person name="Kobayashi H."/>
        </authorList>
    </citation>
    <scope>NUCLEOTIDE SEQUENCE</scope>
    <source>
        <strain evidence="7">AF129</strain>
    </source>
</reference>
<protein>
    <submittedName>
        <fullName evidence="7">Transcriptional repressor</fullName>
    </submittedName>
</protein>
<evidence type="ECO:0000256" key="5">
    <source>
        <dbReference type="ARBA" id="ARBA00023125"/>
    </source>
</evidence>
<comment type="caution">
    <text evidence="7">The sequence shown here is derived from an EMBL/GenBank/DDBJ whole genome shotgun (WGS) entry which is preliminary data.</text>
</comment>
<dbReference type="SUPFAM" id="SSF46785">
    <property type="entry name" value="Winged helix' DNA-binding domain"/>
    <property type="match status" value="1"/>
</dbReference>
<name>A0ABQ5JNL1_9LACO</name>
<dbReference type="EMBL" id="BQXH01000030">
    <property type="protein sequence ID" value="GKS82375.1"/>
    <property type="molecule type" value="Genomic_DNA"/>
</dbReference>
<dbReference type="Gene3D" id="1.10.10.10">
    <property type="entry name" value="Winged helix-like DNA-binding domain superfamily/Winged helix DNA-binding domain"/>
    <property type="match status" value="1"/>
</dbReference>
<keyword evidence="5" id="KW-0238">DNA-binding</keyword>
<dbReference type="Proteomes" id="UP001055149">
    <property type="component" value="Unassembled WGS sequence"/>
</dbReference>
<dbReference type="PANTHER" id="PTHR33202">
    <property type="entry name" value="ZINC UPTAKE REGULATION PROTEIN"/>
    <property type="match status" value="1"/>
</dbReference>
<dbReference type="PANTHER" id="PTHR33202:SF7">
    <property type="entry name" value="FERRIC UPTAKE REGULATION PROTEIN"/>
    <property type="match status" value="1"/>
</dbReference>
<evidence type="ECO:0000256" key="2">
    <source>
        <dbReference type="ARBA" id="ARBA00022491"/>
    </source>
</evidence>
<evidence type="ECO:0000256" key="1">
    <source>
        <dbReference type="ARBA" id="ARBA00007957"/>
    </source>
</evidence>
<keyword evidence="6" id="KW-0804">Transcription</keyword>
<proteinExistence type="inferred from homology"/>
<evidence type="ECO:0000313" key="8">
    <source>
        <dbReference type="Proteomes" id="UP001055149"/>
    </source>
</evidence>
<sequence length="152" mass="17315">MLRNQEVLVTAAENLKAHGIKNTPQRQVILAYLMTSHEHPSNEMIYDHVRKSGFSVSLATVYNTLELLQENKLITEVAPDNSGHMRYDFLNKPHYHVICVSCNRIVDVFDAHFKQLETNAAAETGYEIYNSQYEVYGLCPACQAKRQKAANK</sequence>
<evidence type="ECO:0000313" key="7">
    <source>
        <dbReference type="EMBL" id="GKS82375.1"/>
    </source>
</evidence>
<dbReference type="Gene3D" id="3.30.1490.190">
    <property type="match status" value="1"/>
</dbReference>
<dbReference type="CDD" id="cd07153">
    <property type="entry name" value="Fur_like"/>
    <property type="match status" value="1"/>
</dbReference>
<evidence type="ECO:0000256" key="4">
    <source>
        <dbReference type="ARBA" id="ARBA00023015"/>
    </source>
</evidence>
<evidence type="ECO:0000256" key="3">
    <source>
        <dbReference type="ARBA" id="ARBA00022833"/>
    </source>
</evidence>
<dbReference type="InterPro" id="IPR043135">
    <property type="entry name" value="Fur_C"/>
</dbReference>
<dbReference type="InterPro" id="IPR002481">
    <property type="entry name" value="FUR"/>
</dbReference>
<organism evidence="7 8">
    <name type="scientific">Ligilactobacillus pabuli</name>
    <dbReference type="NCBI Taxonomy" id="2886039"/>
    <lineage>
        <taxon>Bacteria</taxon>
        <taxon>Bacillati</taxon>
        <taxon>Bacillota</taxon>
        <taxon>Bacilli</taxon>
        <taxon>Lactobacillales</taxon>
        <taxon>Lactobacillaceae</taxon>
        <taxon>Ligilactobacillus</taxon>
    </lineage>
</organism>
<dbReference type="RefSeq" id="WP_244056946.1">
    <property type="nucleotide sequence ID" value="NZ_BQXH01000030.1"/>
</dbReference>
<accession>A0ABQ5JNL1</accession>
<gene>
    <name evidence="7" type="primary">fur_2</name>
    <name evidence="7" type="ORF">LPAF129_20610</name>
</gene>
<keyword evidence="3" id="KW-0862">Zinc</keyword>
<dbReference type="Pfam" id="PF01475">
    <property type="entry name" value="FUR"/>
    <property type="match status" value="1"/>
</dbReference>
<keyword evidence="8" id="KW-1185">Reference proteome</keyword>
<comment type="similarity">
    <text evidence="1">Belongs to the Fur family.</text>
</comment>
<dbReference type="InterPro" id="IPR036390">
    <property type="entry name" value="WH_DNA-bd_sf"/>
</dbReference>
<keyword evidence="4" id="KW-0805">Transcription regulation</keyword>
<dbReference type="InterPro" id="IPR036388">
    <property type="entry name" value="WH-like_DNA-bd_sf"/>
</dbReference>